<keyword evidence="12" id="KW-1185">Reference proteome</keyword>
<feature type="short sequence motif" description="'HIGH' region" evidence="8">
    <location>
        <begin position="47"/>
        <end position="57"/>
    </location>
</feature>
<dbReference type="CDD" id="cd07961">
    <property type="entry name" value="Anticodon_Ia_Ile_ABEc"/>
    <property type="match status" value="1"/>
</dbReference>
<dbReference type="SUPFAM" id="SSF52374">
    <property type="entry name" value="Nucleotidylyl transferase"/>
    <property type="match status" value="1"/>
</dbReference>
<protein>
    <recommendedName>
        <fullName evidence="8">Isoleucine--tRNA ligase</fullName>
        <ecNumber evidence="8">6.1.1.5</ecNumber>
    </recommendedName>
    <alternativeName>
        <fullName evidence="8">Isoleucyl-tRNA synthetase</fullName>
        <shortName evidence="8">IleRS</shortName>
    </alternativeName>
</protein>
<keyword evidence="5 8" id="KW-0030">Aminoacyl-tRNA synthetase</keyword>
<dbReference type="OrthoDB" id="9810365at2"/>
<dbReference type="HAMAP" id="MF_02003">
    <property type="entry name" value="Ile_tRNA_synth_type2"/>
    <property type="match status" value="1"/>
</dbReference>
<evidence type="ECO:0000256" key="4">
    <source>
        <dbReference type="ARBA" id="ARBA00022917"/>
    </source>
</evidence>
<evidence type="ECO:0000259" key="9">
    <source>
        <dbReference type="Pfam" id="PF00133"/>
    </source>
</evidence>
<comment type="catalytic activity">
    <reaction evidence="7 8">
        <text>tRNA(Ile) + L-isoleucine + ATP = L-isoleucyl-tRNA(Ile) + AMP + diphosphate</text>
        <dbReference type="Rhea" id="RHEA:11060"/>
        <dbReference type="Rhea" id="RHEA-COMP:9666"/>
        <dbReference type="Rhea" id="RHEA-COMP:9695"/>
        <dbReference type="ChEBI" id="CHEBI:30616"/>
        <dbReference type="ChEBI" id="CHEBI:33019"/>
        <dbReference type="ChEBI" id="CHEBI:58045"/>
        <dbReference type="ChEBI" id="CHEBI:78442"/>
        <dbReference type="ChEBI" id="CHEBI:78528"/>
        <dbReference type="ChEBI" id="CHEBI:456215"/>
        <dbReference type="EC" id="6.1.1.5"/>
    </reaction>
</comment>
<dbReference type="InterPro" id="IPR023586">
    <property type="entry name" value="Ile-tRNA-ligase_type2"/>
</dbReference>
<comment type="caution">
    <text evidence="11">The sequence shown here is derived from an EMBL/GenBank/DDBJ whole genome shotgun (WGS) entry which is preliminary data.</text>
</comment>
<keyword evidence="8" id="KW-0963">Cytoplasm</keyword>
<proteinExistence type="inferred from homology"/>
<dbReference type="InterPro" id="IPR009008">
    <property type="entry name" value="Val/Leu/Ile-tRNA-synth_edit"/>
</dbReference>
<dbReference type="InterPro" id="IPR009080">
    <property type="entry name" value="tRNAsynth_Ia_anticodon-bd"/>
</dbReference>
<dbReference type="Pfam" id="PF19302">
    <property type="entry name" value="DUF5915"/>
    <property type="match status" value="1"/>
</dbReference>
<comment type="domain">
    <text evidence="8">IleRS has two distinct active sites: one for aminoacylation and one for editing. The misactivated valine is translocated from the active site to the editing site, which sterically excludes the correctly activated isoleucine. The single editing site contains two valyl binding pockets, one specific for each substrate (Val-AMP or Val-tRNA(Ile)).</text>
</comment>
<comment type="subcellular location">
    <subcellularLocation>
        <location evidence="8">Cytoplasm</location>
    </subcellularLocation>
</comment>
<dbReference type="Gene3D" id="3.90.740.10">
    <property type="entry name" value="Valyl/Leucyl/Isoleucyl-tRNA synthetase, editing domain"/>
    <property type="match status" value="1"/>
</dbReference>
<dbReference type="InterPro" id="IPR013155">
    <property type="entry name" value="M/V/L/I-tRNA-synth_anticd-bd"/>
</dbReference>
<dbReference type="InterPro" id="IPR002300">
    <property type="entry name" value="aa-tRNA-synth_Ia"/>
</dbReference>
<dbReference type="InterPro" id="IPR002301">
    <property type="entry name" value="Ile-tRNA-ligase"/>
</dbReference>
<evidence type="ECO:0000256" key="8">
    <source>
        <dbReference type="HAMAP-Rule" id="MF_02003"/>
    </source>
</evidence>
<dbReference type="InterPro" id="IPR033709">
    <property type="entry name" value="Anticodon_Ile_ABEc"/>
</dbReference>
<evidence type="ECO:0000259" key="10">
    <source>
        <dbReference type="Pfam" id="PF08264"/>
    </source>
</evidence>
<dbReference type="GO" id="GO:0006428">
    <property type="term" value="P:isoleucyl-tRNA aminoacylation"/>
    <property type="evidence" value="ECO:0007669"/>
    <property type="project" value="UniProtKB-UniRule"/>
</dbReference>
<evidence type="ECO:0000256" key="3">
    <source>
        <dbReference type="ARBA" id="ARBA00022840"/>
    </source>
</evidence>
<comment type="cofactor">
    <cofactor evidence="8">
        <name>Zn(2+)</name>
        <dbReference type="ChEBI" id="CHEBI:29105"/>
    </cofactor>
</comment>
<keyword evidence="8" id="KW-0479">Metal-binding</keyword>
<dbReference type="Pfam" id="PF08264">
    <property type="entry name" value="Anticodon_1"/>
    <property type="match status" value="1"/>
</dbReference>
<dbReference type="GO" id="GO:0002161">
    <property type="term" value="F:aminoacyl-tRNA deacylase activity"/>
    <property type="evidence" value="ECO:0007669"/>
    <property type="project" value="InterPro"/>
</dbReference>
<sequence length="1137" mass="129978">MYKEYKQLNLPEIGKEVLKRWESQDIFAKSVSNRPASKPYTFYEGPPSANGMPGIHHVMARSIKDIFCRYKTLKGFQVKRKGGWDTHGLPIELAVEKTLGITKEDIGKKISVEEYNAACRKEVMKYTDVWNDLTEKMGYWVDLEKPYITYQNEYIETLWYLLKELYTKGLLYKGYTIQPYSPAAGTGLSSHELNQPGTYKDVKDTTIVAEFRLVKDQIHPLISTLVETEEEDVAFIAWTTTPWTLPSNTALVVGKKIEYVKIKTFNQYTGSPVSVILAKNLISKHFKAEGQQISFQDYNLGDKTIPWEIVAEFVGEELLGLRYEQLLPYITNEELLEKAFRVIAGDFVTTEDGTGIVHAAPTYGGDDFRVAKENDVPGIFVKDENGKDVPTVDRTGRFVKEITDFAGRFVKEEYYSDAERAEKDFRPTDVLIAIKLKEDNKAFDVKKYEHTYPHCWRTDKPVLYYPLDSWFIRTTAMKEEMVALNKTINWKPEATGSGRFGNWLENLVDWNLSRSRYWGTPLPIWRSEDENEEICIGSMPELKRYLEASLASDVLSENEKEVNTAYLAKFDTAHLDLHRPYVDHLVLVSDGGQKMFREPDLIDVWFDSGAMPYAQWGLDYDKLAKGDKLPFKEEYNHAFPADFIAEGVDQTRGWFFTLHAISTMIRGSVAFKNVVSNGLVLDKNGNKMSKRLGNGVDPFATIEKYSADATRWYMISNAAPWDNLKFNEEGLDEVRRKFFGTLYNTYAFFSLYANIDNFSYSEPNVANENRPEIDRWILSLLNSLIQEVDGYYADYEPTKATRAIQTFVDEHLSNWYVRLCRRRFWKGDYTQDKISAYQTLYTCLDTIAKLMSPVSPFFSDQLYLDLNAVTKKENFESVHLADFPSYDALLVDRALEERMALAQNISSLVLSLRKKTGINVRQPLSKILLPVLDNAFQEKVEKVKDLILSETNIKSIAFITDTTGIIKKKIKPNFKALGAKVGKDMKLVTTAIQSLTVDQIADLEKNGNYVLAGTAHIISLDDVEIIAEDVAGWQVANLGNLTVALDVQITDELKKEGIARELVNRVQNLRKEKDFEVTDRINVLLSQNIEIEEATRNNLFYICTEILADSLVFENTLTSSDIIEINGIELKVLIEKN</sequence>
<keyword evidence="3 8" id="KW-0067">ATP-binding</keyword>
<feature type="domain" description="Methionyl/Valyl/Leucyl/Isoleucyl-tRNA synthetase anticodon-binding" evidence="10">
    <location>
        <begin position="774"/>
        <end position="927"/>
    </location>
</feature>
<name>A0A4U0H9Y3_9SPHI</name>
<comment type="similarity">
    <text evidence="8">Belongs to the class-I aminoacyl-tRNA synthetase family. IleS type 2 subfamily.</text>
</comment>
<dbReference type="Proteomes" id="UP000309872">
    <property type="component" value="Unassembled WGS sequence"/>
</dbReference>
<dbReference type="GO" id="GO:0004822">
    <property type="term" value="F:isoleucine-tRNA ligase activity"/>
    <property type="evidence" value="ECO:0007669"/>
    <property type="project" value="UniProtKB-UniRule"/>
</dbReference>
<feature type="domain" description="Aminoacyl-tRNA synthetase class Ia" evidence="9">
    <location>
        <begin position="17"/>
        <end position="720"/>
    </location>
</feature>
<feature type="binding site" evidence="8">
    <location>
        <position position="690"/>
    </location>
    <ligand>
        <name>ATP</name>
        <dbReference type="ChEBI" id="CHEBI:30616"/>
    </ligand>
</feature>
<dbReference type="GO" id="GO:0008270">
    <property type="term" value="F:zinc ion binding"/>
    <property type="evidence" value="ECO:0007669"/>
    <property type="project" value="UniProtKB-UniRule"/>
</dbReference>
<gene>
    <name evidence="8" type="primary">ileS</name>
    <name evidence="11" type="ORF">FAZ19_04960</name>
</gene>
<comment type="function">
    <text evidence="6 8">Catalyzes the attachment of isoleucine to tRNA(Ile). As IleRS can inadvertently accommodate and process structurally similar amino acids such as valine, to avoid such errors it has two additional distinct tRNA(Ile)-dependent editing activities. One activity is designated as 'pretransfer' editing and involves the hydrolysis of activated Val-AMP. The other activity is designated 'posttransfer' editing and involves deacylation of mischarged Val-tRNA(Ile).</text>
</comment>
<dbReference type="EC" id="6.1.1.5" evidence="8"/>
<reference evidence="11 12" key="1">
    <citation type="submission" date="2019-04" db="EMBL/GenBank/DDBJ databases">
        <title>Sphingobacterium olei sp. nov., isolated from oil-contaminated soil.</title>
        <authorList>
            <person name="Liu B."/>
        </authorList>
    </citation>
    <scope>NUCLEOTIDE SEQUENCE [LARGE SCALE GENOMIC DNA]</scope>
    <source>
        <strain evidence="11 12">Y3L14</strain>
    </source>
</reference>
<keyword evidence="8" id="KW-0862">Zinc</keyword>
<dbReference type="PANTHER" id="PTHR42780:SF1">
    <property type="entry name" value="ISOLEUCINE--TRNA LIGASE, CYTOPLASMIC"/>
    <property type="match status" value="1"/>
</dbReference>
<dbReference type="Gene3D" id="1.10.730.10">
    <property type="entry name" value="Isoleucyl-tRNA Synthetase, Domain 1"/>
    <property type="match status" value="1"/>
</dbReference>
<dbReference type="AlphaFoldDB" id="A0A4U0H9Y3"/>
<dbReference type="InterPro" id="IPR014729">
    <property type="entry name" value="Rossmann-like_a/b/a_fold"/>
</dbReference>
<dbReference type="Gene3D" id="3.40.50.620">
    <property type="entry name" value="HUPs"/>
    <property type="match status" value="2"/>
</dbReference>
<dbReference type="PANTHER" id="PTHR42780">
    <property type="entry name" value="SOLEUCYL-TRNA SYNTHETASE"/>
    <property type="match status" value="1"/>
</dbReference>
<dbReference type="RefSeq" id="WP_136819511.1">
    <property type="nucleotide sequence ID" value="NZ_BMJX01000001.1"/>
</dbReference>
<feature type="short sequence motif" description="'KMSKS' region" evidence="8">
    <location>
        <begin position="687"/>
        <end position="691"/>
    </location>
</feature>
<dbReference type="SUPFAM" id="SSF47323">
    <property type="entry name" value="Anticodon-binding domain of a subclass of class I aminoacyl-tRNA synthetases"/>
    <property type="match status" value="1"/>
</dbReference>
<keyword evidence="1 8" id="KW-0436">Ligase</keyword>
<dbReference type="PRINTS" id="PR00984">
    <property type="entry name" value="TRNASYNTHILE"/>
</dbReference>
<dbReference type="GO" id="GO:0005737">
    <property type="term" value="C:cytoplasm"/>
    <property type="evidence" value="ECO:0007669"/>
    <property type="project" value="UniProtKB-SubCell"/>
</dbReference>
<keyword evidence="4 8" id="KW-0648">Protein biosynthesis</keyword>
<evidence type="ECO:0000256" key="7">
    <source>
        <dbReference type="ARBA" id="ARBA00048359"/>
    </source>
</evidence>
<comment type="subunit">
    <text evidence="8">Monomer.</text>
</comment>
<dbReference type="NCBIfam" id="TIGR00392">
    <property type="entry name" value="ileS"/>
    <property type="match status" value="1"/>
</dbReference>
<evidence type="ECO:0000313" key="12">
    <source>
        <dbReference type="Proteomes" id="UP000309872"/>
    </source>
</evidence>
<evidence type="ECO:0000256" key="2">
    <source>
        <dbReference type="ARBA" id="ARBA00022741"/>
    </source>
</evidence>
<organism evidence="11 12">
    <name type="scientific">Sphingobacterium alkalisoli</name>
    <dbReference type="NCBI Taxonomy" id="1874115"/>
    <lineage>
        <taxon>Bacteria</taxon>
        <taxon>Pseudomonadati</taxon>
        <taxon>Bacteroidota</taxon>
        <taxon>Sphingobacteriia</taxon>
        <taxon>Sphingobacteriales</taxon>
        <taxon>Sphingobacteriaceae</taxon>
        <taxon>Sphingobacterium</taxon>
    </lineage>
</organism>
<evidence type="ECO:0000256" key="5">
    <source>
        <dbReference type="ARBA" id="ARBA00023146"/>
    </source>
</evidence>
<dbReference type="EMBL" id="SUKA01000001">
    <property type="protein sequence ID" value="TJY68608.1"/>
    <property type="molecule type" value="Genomic_DNA"/>
</dbReference>
<dbReference type="GO" id="GO:0005524">
    <property type="term" value="F:ATP binding"/>
    <property type="evidence" value="ECO:0007669"/>
    <property type="project" value="UniProtKB-UniRule"/>
</dbReference>
<dbReference type="GO" id="GO:0000049">
    <property type="term" value="F:tRNA binding"/>
    <property type="evidence" value="ECO:0007669"/>
    <property type="project" value="InterPro"/>
</dbReference>
<evidence type="ECO:0000256" key="1">
    <source>
        <dbReference type="ARBA" id="ARBA00022598"/>
    </source>
</evidence>
<evidence type="ECO:0000313" key="11">
    <source>
        <dbReference type="EMBL" id="TJY68608.1"/>
    </source>
</evidence>
<accession>A0A4U0H9Y3</accession>
<evidence type="ECO:0000256" key="6">
    <source>
        <dbReference type="ARBA" id="ARBA00025217"/>
    </source>
</evidence>
<dbReference type="Pfam" id="PF00133">
    <property type="entry name" value="tRNA-synt_1"/>
    <property type="match status" value="1"/>
</dbReference>
<keyword evidence="2 8" id="KW-0547">Nucleotide-binding</keyword>
<dbReference type="SUPFAM" id="SSF50677">
    <property type="entry name" value="ValRS/IleRS/LeuRS editing domain"/>
    <property type="match status" value="1"/>
</dbReference>